<dbReference type="InterPro" id="IPR017441">
    <property type="entry name" value="Protein_kinase_ATP_BS"/>
</dbReference>
<dbReference type="Gene3D" id="1.25.40.10">
    <property type="entry name" value="Tetratricopeptide repeat domain"/>
    <property type="match status" value="3"/>
</dbReference>
<name>A0ABR2L7P2_9EUKA</name>
<keyword evidence="1" id="KW-0723">Serine/threonine-protein kinase</keyword>
<dbReference type="InterPro" id="IPR000719">
    <property type="entry name" value="Prot_kinase_dom"/>
</dbReference>
<dbReference type="PROSITE" id="PS00108">
    <property type="entry name" value="PROTEIN_KINASE_ST"/>
    <property type="match status" value="1"/>
</dbReference>
<dbReference type="SMART" id="SM00671">
    <property type="entry name" value="SEL1"/>
    <property type="match status" value="13"/>
</dbReference>
<keyword evidence="3 5" id="KW-0067">ATP-binding</keyword>
<evidence type="ECO:0000256" key="1">
    <source>
        <dbReference type="ARBA" id="ARBA00022527"/>
    </source>
</evidence>
<dbReference type="Pfam" id="PF00069">
    <property type="entry name" value="Pkinase"/>
    <property type="match status" value="1"/>
</dbReference>
<dbReference type="SMART" id="SM00220">
    <property type="entry name" value="S_TKc"/>
    <property type="match status" value="1"/>
</dbReference>
<keyword evidence="1" id="KW-0808">Transferase</keyword>
<dbReference type="InterPro" id="IPR006597">
    <property type="entry name" value="Sel1-like"/>
</dbReference>
<evidence type="ECO:0000256" key="2">
    <source>
        <dbReference type="ARBA" id="ARBA00022741"/>
    </source>
</evidence>
<reference evidence="7 8" key="1">
    <citation type="submission" date="2024-04" db="EMBL/GenBank/DDBJ databases">
        <title>Tritrichomonas musculus Genome.</title>
        <authorList>
            <person name="Alves-Ferreira E."/>
            <person name="Grigg M."/>
            <person name="Lorenzi H."/>
            <person name="Galac M."/>
        </authorList>
    </citation>
    <scope>NUCLEOTIDE SEQUENCE [LARGE SCALE GENOMIC DNA]</scope>
    <source>
        <strain evidence="7 8">EAF2021</strain>
    </source>
</reference>
<dbReference type="InterPro" id="IPR011009">
    <property type="entry name" value="Kinase-like_dom_sf"/>
</dbReference>
<evidence type="ECO:0000313" key="8">
    <source>
        <dbReference type="Proteomes" id="UP001470230"/>
    </source>
</evidence>
<accession>A0ABR2L7P2</accession>
<dbReference type="PANTHER" id="PTHR11102:SF160">
    <property type="entry name" value="ERAD-ASSOCIATED E3 UBIQUITIN-PROTEIN LIGASE COMPONENT HRD3"/>
    <property type="match status" value="1"/>
</dbReference>
<keyword evidence="1" id="KW-0418">Kinase</keyword>
<evidence type="ECO:0000256" key="3">
    <source>
        <dbReference type="ARBA" id="ARBA00022840"/>
    </source>
</evidence>
<evidence type="ECO:0000256" key="5">
    <source>
        <dbReference type="PROSITE-ProRule" id="PRU10141"/>
    </source>
</evidence>
<dbReference type="Proteomes" id="UP001470230">
    <property type="component" value="Unassembled WGS sequence"/>
</dbReference>
<dbReference type="PROSITE" id="PS50011">
    <property type="entry name" value="PROTEIN_KINASE_DOM"/>
    <property type="match status" value="1"/>
</dbReference>
<dbReference type="InterPro" id="IPR008271">
    <property type="entry name" value="Ser/Thr_kinase_AS"/>
</dbReference>
<dbReference type="EMBL" id="JAPFFF010000001">
    <property type="protein sequence ID" value="KAK8899348.1"/>
    <property type="molecule type" value="Genomic_DNA"/>
</dbReference>
<feature type="domain" description="Protein kinase" evidence="6">
    <location>
        <begin position="12"/>
        <end position="286"/>
    </location>
</feature>
<sequence length="906" mass="102276">MDDDVILDLNSFTLMNRIGLGGFSEVFKVKDNKTGNVLAAKISLKPFIDNNDSEIRNLKREINILAKLNHPSILKFFGFSPFNFHKDEKPTIITEFMPNGSLADIIELERKSNSSSFWNETRKLINIYGIASAMAYLHLHKIIHRDLKPANILMDDYLCPKIADFGLSKVDHTNQESMSIQSSIGTKGTPIYIAPEIWEKSEYSPASDVYAFGLIVYEIITNDEPFKDCKFFEIPMKTLMGVRPEFKCPIAEPYQKLIQACWSQNPIDRPSFDDIVKDLKEDQGFVTDLVDEADYLDYVDYIEEYKTTFDSSRSPIPIDQFVKRKSSTFTKINIKDISKDSKDESSNTNNQTKSNSNKSYTYDELYNLITNKKVKQGGNEYRYMMKGVFKDDPESLYLFGIYNLCDDKIEEAAKYIKKSADKGYIEAIYQYGHFLSKGQGVTQDEQEAVKYFKKAADLGNSNSMYKYASCCIKGIGVKVNYADAKKYYQMAIDKDKHVGSLCDISMMIIKDFVPGDKKKAARNLKYAADHGNNVAMDEYAILLEKGEFVTKDLSESARYYKMSADSGFADGMFHYGYALCNGIGVAKNYTQAFKYYRMAIKKNNHNVALCNSSLMIIKDLVPGDKQKAISDLKYSADSGCSFAMDEYAKLLEEGKLIPKNLIESAKYYKKSADSGYADGMFHYGWALCNGDGVPKNYTEAFKYYQMAIKKCNHNLALCNSSLMIIKDAVPGDKKQAVRNLKISADNGNECAMNEYGELLDKGELVPKNLKEAAKYFKMSAEKGFEDGMFNYAWALTNGLGVTANYKEALRYYKICIDKFDNTGALCNYGCMLLGGVGVDKNKENQQNGLACIKKAADRGNTYASYFYGKTLLEGNYIRKNKKLAAEYLQKAADKGNDDAKALLKSL</sequence>
<evidence type="ECO:0000259" key="6">
    <source>
        <dbReference type="PROSITE" id="PS50011"/>
    </source>
</evidence>
<dbReference type="CDD" id="cd13999">
    <property type="entry name" value="STKc_MAP3K-like"/>
    <property type="match status" value="1"/>
</dbReference>
<keyword evidence="8" id="KW-1185">Reference proteome</keyword>
<evidence type="ECO:0000256" key="4">
    <source>
        <dbReference type="ARBA" id="ARBA00038101"/>
    </source>
</evidence>
<feature type="binding site" evidence="5">
    <location>
        <position position="41"/>
    </location>
    <ligand>
        <name>ATP</name>
        <dbReference type="ChEBI" id="CHEBI:30616"/>
    </ligand>
</feature>
<dbReference type="InterPro" id="IPR001245">
    <property type="entry name" value="Ser-Thr/Tyr_kinase_cat_dom"/>
</dbReference>
<dbReference type="PROSITE" id="PS00107">
    <property type="entry name" value="PROTEIN_KINASE_ATP"/>
    <property type="match status" value="1"/>
</dbReference>
<dbReference type="InterPro" id="IPR050767">
    <property type="entry name" value="Sel1_AlgK"/>
</dbReference>
<protein>
    <recommendedName>
        <fullName evidence="6">Protein kinase domain-containing protein</fullName>
    </recommendedName>
</protein>
<dbReference type="Pfam" id="PF08238">
    <property type="entry name" value="Sel1"/>
    <property type="match status" value="13"/>
</dbReference>
<proteinExistence type="inferred from homology"/>
<organism evidence="7 8">
    <name type="scientific">Tritrichomonas musculus</name>
    <dbReference type="NCBI Taxonomy" id="1915356"/>
    <lineage>
        <taxon>Eukaryota</taxon>
        <taxon>Metamonada</taxon>
        <taxon>Parabasalia</taxon>
        <taxon>Tritrichomonadida</taxon>
        <taxon>Tritrichomonadidae</taxon>
        <taxon>Tritrichomonas</taxon>
    </lineage>
</organism>
<dbReference type="PANTHER" id="PTHR11102">
    <property type="entry name" value="SEL-1-LIKE PROTEIN"/>
    <property type="match status" value="1"/>
</dbReference>
<dbReference type="InterPro" id="IPR011990">
    <property type="entry name" value="TPR-like_helical_dom_sf"/>
</dbReference>
<comment type="similarity">
    <text evidence="4">Belongs to the sel-1 family.</text>
</comment>
<evidence type="ECO:0000313" key="7">
    <source>
        <dbReference type="EMBL" id="KAK8899348.1"/>
    </source>
</evidence>
<dbReference type="PRINTS" id="PR00109">
    <property type="entry name" value="TYRKINASE"/>
</dbReference>
<dbReference type="SUPFAM" id="SSF81901">
    <property type="entry name" value="HCP-like"/>
    <property type="match status" value="3"/>
</dbReference>
<comment type="caution">
    <text evidence="7">The sequence shown here is derived from an EMBL/GenBank/DDBJ whole genome shotgun (WGS) entry which is preliminary data.</text>
</comment>
<dbReference type="Gene3D" id="1.10.510.10">
    <property type="entry name" value="Transferase(Phosphotransferase) domain 1"/>
    <property type="match status" value="1"/>
</dbReference>
<dbReference type="SUPFAM" id="SSF56112">
    <property type="entry name" value="Protein kinase-like (PK-like)"/>
    <property type="match status" value="1"/>
</dbReference>
<keyword evidence="2 5" id="KW-0547">Nucleotide-binding</keyword>
<gene>
    <name evidence="7" type="ORF">M9Y10_001662</name>
</gene>